<organism evidence="2 3">
    <name type="scientific">Thyridium curvatum</name>
    <dbReference type="NCBI Taxonomy" id="1093900"/>
    <lineage>
        <taxon>Eukaryota</taxon>
        <taxon>Fungi</taxon>
        <taxon>Dikarya</taxon>
        <taxon>Ascomycota</taxon>
        <taxon>Pezizomycotina</taxon>
        <taxon>Sordariomycetes</taxon>
        <taxon>Sordariomycetidae</taxon>
        <taxon>Thyridiales</taxon>
        <taxon>Thyridiaceae</taxon>
        <taxon>Thyridium</taxon>
    </lineage>
</organism>
<accession>A0A507BGU8</accession>
<dbReference type="GeneID" id="41971290"/>
<gene>
    <name evidence="2" type="ORF">E0L32_003843</name>
</gene>
<comment type="caution">
    <text evidence="2">The sequence shown here is derived from an EMBL/GenBank/DDBJ whole genome shotgun (WGS) entry which is preliminary data.</text>
</comment>
<dbReference type="InParanoid" id="A0A507BGU8"/>
<feature type="compositionally biased region" description="Pro residues" evidence="1">
    <location>
        <begin position="136"/>
        <end position="146"/>
    </location>
</feature>
<dbReference type="OrthoDB" id="3596146at2759"/>
<dbReference type="AlphaFoldDB" id="A0A507BGU8"/>
<evidence type="ECO:0000313" key="2">
    <source>
        <dbReference type="EMBL" id="TPX16549.1"/>
    </source>
</evidence>
<keyword evidence="3" id="KW-1185">Reference proteome</keyword>
<protein>
    <submittedName>
        <fullName evidence="2">Uncharacterized protein</fullName>
    </submittedName>
</protein>
<evidence type="ECO:0000313" key="3">
    <source>
        <dbReference type="Proteomes" id="UP000319257"/>
    </source>
</evidence>
<reference evidence="2 3" key="1">
    <citation type="submission" date="2019-06" db="EMBL/GenBank/DDBJ databases">
        <title>Draft genome sequence of the filamentous fungus Phialemoniopsis curvata isolated from diesel fuel.</title>
        <authorList>
            <person name="Varaljay V.A."/>
            <person name="Lyon W.J."/>
            <person name="Crouch A.L."/>
            <person name="Drake C.E."/>
            <person name="Hollomon J.M."/>
            <person name="Nadeau L.J."/>
            <person name="Nunn H.S."/>
            <person name="Stevenson B.S."/>
            <person name="Bojanowski C.L."/>
            <person name="Crookes-Goodson W.J."/>
        </authorList>
    </citation>
    <scope>NUCLEOTIDE SEQUENCE [LARGE SCALE GENOMIC DNA]</scope>
    <source>
        <strain evidence="2 3">D216</strain>
    </source>
</reference>
<evidence type="ECO:0000256" key="1">
    <source>
        <dbReference type="SAM" id="MobiDB-lite"/>
    </source>
</evidence>
<sequence length="310" mass="32669">MEAAVGRRVLGEVEEASLDEFLTSFRTTLHALSAGYAAAAAAATAGLEPASAPTRTTTSNNKKLASPFPIPALNELAERHLRATSSPTLSVSGRHLPLLYKLVSTLVARPHAKAVVVIDLEHRFDVSRVLQCSPYREPPPPPPPPADGEGAVQSDVAGATTTSAVEGGGAHAGRPEAAPPLVTLADLQHIHVYRPARSPGTRVADLVAAAEQRMLYGQHGSRRREWWGTIVIGRAAAAAGSGGAGDVAVEAGWRGWLQVAAAQEATSFGSCLSLEEGLLERERGRRRRAAGRQQTWVASSVWGGFEFTES</sequence>
<dbReference type="STRING" id="1093900.A0A507BGU8"/>
<dbReference type="EMBL" id="SKBQ01000017">
    <property type="protein sequence ID" value="TPX16549.1"/>
    <property type="molecule type" value="Genomic_DNA"/>
</dbReference>
<proteinExistence type="predicted"/>
<feature type="region of interest" description="Disordered" evidence="1">
    <location>
        <begin position="132"/>
        <end position="155"/>
    </location>
</feature>
<dbReference type="RefSeq" id="XP_030998260.1">
    <property type="nucleotide sequence ID" value="XM_031138187.1"/>
</dbReference>
<name>A0A507BGU8_9PEZI</name>
<dbReference type="Proteomes" id="UP000319257">
    <property type="component" value="Unassembled WGS sequence"/>
</dbReference>